<dbReference type="RefSeq" id="WP_376844549.1">
    <property type="nucleotide sequence ID" value="NZ_JBHSFW010000001.1"/>
</dbReference>
<dbReference type="EMBL" id="JBHSFW010000001">
    <property type="protein sequence ID" value="MFC4617509.1"/>
    <property type="molecule type" value="Genomic_DNA"/>
</dbReference>
<dbReference type="CDD" id="cd09279">
    <property type="entry name" value="RNase_HI_like"/>
    <property type="match status" value="1"/>
</dbReference>
<dbReference type="InterPro" id="IPR002156">
    <property type="entry name" value="RNaseH_domain"/>
</dbReference>
<keyword evidence="3" id="KW-1185">Reference proteome</keyword>
<dbReference type="PANTHER" id="PTHR46387:SF2">
    <property type="entry name" value="RIBONUCLEASE HI"/>
    <property type="match status" value="1"/>
</dbReference>
<dbReference type="SUPFAM" id="SSF53098">
    <property type="entry name" value="Ribonuclease H-like"/>
    <property type="match status" value="1"/>
</dbReference>
<dbReference type="EC" id="3.1.26.4" evidence="2"/>
<dbReference type="Pfam" id="PF13456">
    <property type="entry name" value="RVT_3"/>
    <property type="match status" value="1"/>
</dbReference>
<organism evidence="2 3">
    <name type="scientific">Camelliibacillus cellulosilyticus</name>
    <dbReference type="NCBI Taxonomy" id="2174486"/>
    <lineage>
        <taxon>Bacteria</taxon>
        <taxon>Bacillati</taxon>
        <taxon>Bacillota</taxon>
        <taxon>Bacilli</taxon>
        <taxon>Bacillales</taxon>
        <taxon>Sporolactobacillaceae</taxon>
        <taxon>Camelliibacillus</taxon>
    </lineage>
</organism>
<keyword evidence="2" id="KW-0378">Hydrolase</keyword>
<accession>A0ABV9GK11</accession>
<dbReference type="InterPro" id="IPR012337">
    <property type="entry name" value="RNaseH-like_sf"/>
</dbReference>
<dbReference type="GO" id="GO:0004523">
    <property type="term" value="F:RNA-DNA hybrid ribonuclease activity"/>
    <property type="evidence" value="ECO:0007669"/>
    <property type="project" value="UniProtKB-EC"/>
</dbReference>
<dbReference type="PANTHER" id="PTHR46387">
    <property type="entry name" value="POLYNUCLEOTIDYL TRANSFERASE, RIBONUCLEASE H-LIKE SUPERFAMILY PROTEIN"/>
    <property type="match status" value="1"/>
</dbReference>
<feature type="domain" description="RNase H type-1" evidence="1">
    <location>
        <begin position="1"/>
        <end position="127"/>
    </location>
</feature>
<proteinExistence type="predicted"/>
<sequence length="138" mass="15496">MIEVYTDGASRGNPGPSGIGVLIKVPGGRSEEYAIASGEATNHEAEFLAVLEALKICLKKGYRSISLRTDSQIVDRALNRHYVKNERFQQLLNEIVRLEEHFDLIFVKWVPSAQNKKADQLARSAIHAEHKHEKGCRD</sequence>
<evidence type="ECO:0000313" key="3">
    <source>
        <dbReference type="Proteomes" id="UP001596022"/>
    </source>
</evidence>
<dbReference type="InterPro" id="IPR036397">
    <property type="entry name" value="RNaseH_sf"/>
</dbReference>
<dbReference type="Proteomes" id="UP001596022">
    <property type="component" value="Unassembled WGS sequence"/>
</dbReference>
<dbReference type="Gene3D" id="3.30.420.10">
    <property type="entry name" value="Ribonuclease H-like superfamily/Ribonuclease H"/>
    <property type="match status" value="1"/>
</dbReference>
<comment type="caution">
    <text evidence="2">The sequence shown here is derived from an EMBL/GenBank/DDBJ whole genome shotgun (WGS) entry which is preliminary data.</text>
</comment>
<evidence type="ECO:0000259" key="1">
    <source>
        <dbReference type="PROSITE" id="PS50879"/>
    </source>
</evidence>
<name>A0ABV9GK11_9BACL</name>
<protein>
    <submittedName>
        <fullName evidence="2">Ribonuclease HI family protein</fullName>
        <ecNumber evidence="2">3.1.26.4</ecNumber>
    </submittedName>
</protein>
<gene>
    <name evidence="2" type="ORF">ACFO4N_02050</name>
</gene>
<dbReference type="PROSITE" id="PS50879">
    <property type="entry name" value="RNASE_H_1"/>
    <property type="match status" value="1"/>
</dbReference>
<reference evidence="3" key="1">
    <citation type="journal article" date="2019" name="Int. J. Syst. Evol. Microbiol.">
        <title>The Global Catalogue of Microorganisms (GCM) 10K type strain sequencing project: providing services to taxonomists for standard genome sequencing and annotation.</title>
        <authorList>
            <consortium name="The Broad Institute Genomics Platform"/>
            <consortium name="The Broad Institute Genome Sequencing Center for Infectious Disease"/>
            <person name="Wu L."/>
            <person name="Ma J."/>
        </authorList>
    </citation>
    <scope>NUCLEOTIDE SEQUENCE [LARGE SCALE GENOMIC DNA]</scope>
    <source>
        <strain evidence="3">CGMCC 1.16306</strain>
    </source>
</reference>
<evidence type="ECO:0000313" key="2">
    <source>
        <dbReference type="EMBL" id="MFC4617509.1"/>
    </source>
</evidence>